<keyword evidence="2" id="KW-1185">Reference proteome</keyword>
<evidence type="ECO:0000313" key="1">
    <source>
        <dbReference type="EMBL" id="KAF9604574.1"/>
    </source>
</evidence>
<dbReference type="InterPro" id="IPR015943">
    <property type="entry name" value="WD40/YVTN_repeat-like_dom_sf"/>
</dbReference>
<comment type="caution">
    <text evidence="1">The sequence shown here is derived from an EMBL/GenBank/DDBJ whole genome shotgun (WGS) entry which is preliminary data.</text>
</comment>
<dbReference type="InterPro" id="IPR036322">
    <property type="entry name" value="WD40_repeat_dom_sf"/>
</dbReference>
<accession>A0A835HSH6</accession>
<organism evidence="1 2">
    <name type="scientific">Coptis chinensis</name>
    <dbReference type="NCBI Taxonomy" id="261450"/>
    <lineage>
        <taxon>Eukaryota</taxon>
        <taxon>Viridiplantae</taxon>
        <taxon>Streptophyta</taxon>
        <taxon>Embryophyta</taxon>
        <taxon>Tracheophyta</taxon>
        <taxon>Spermatophyta</taxon>
        <taxon>Magnoliopsida</taxon>
        <taxon>Ranunculales</taxon>
        <taxon>Ranunculaceae</taxon>
        <taxon>Coptidoideae</taxon>
        <taxon>Coptis</taxon>
    </lineage>
</organism>
<dbReference type="InterPro" id="IPR045223">
    <property type="entry name" value="RACK1-like"/>
</dbReference>
<dbReference type="GO" id="GO:0043022">
    <property type="term" value="F:ribosome binding"/>
    <property type="evidence" value="ECO:0007669"/>
    <property type="project" value="InterPro"/>
</dbReference>
<sequence>MKVWNLSNCKLKSTLVWSSWLFESRCRFTFTMGRFVQAIGKDGVTLLWDLVKGRDCICLIFGGIIYALCFSPNRYWLCAGPEDGIKIWDLESKRVLVDLRLKSLHKERKRIQDMVHKYDACRKFEKGKRSLQTCGGAKNDESLLKAPILYSTKPIKCHCDWAYHPSRMFLHGIEIFNIVAKLKRVLPGCTIRKGWYNLWLEGGGDLLTISPLLEWNVRFLWIFGPVGRECRLKEFYYPLKTHVEANFSADLAARIELHYKFTTRLGSHF</sequence>
<dbReference type="Gene3D" id="2.130.10.10">
    <property type="entry name" value="YVTN repeat-like/Quinoprotein amine dehydrogenase"/>
    <property type="match status" value="1"/>
</dbReference>
<evidence type="ECO:0000313" key="2">
    <source>
        <dbReference type="Proteomes" id="UP000631114"/>
    </source>
</evidence>
<dbReference type="PANTHER" id="PTHR19868">
    <property type="entry name" value="RECEPTOR FOR ACTIVATED PROTEIN KINASE C RACK1"/>
    <property type="match status" value="1"/>
</dbReference>
<dbReference type="EMBL" id="JADFTS010000005">
    <property type="protein sequence ID" value="KAF9604574.1"/>
    <property type="molecule type" value="Genomic_DNA"/>
</dbReference>
<dbReference type="OrthoDB" id="7875889at2759"/>
<dbReference type="GO" id="GO:0045182">
    <property type="term" value="F:translation regulator activity"/>
    <property type="evidence" value="ECO:0007669"/>
    <property type="project" value="InterPro"/>
</dbReference>
<dbReference type="AlphaFoldDB" id="A0A835HSH6"/>
<reference evidence="1 2" key="1">
    <citation type="submission" date="2020-10" db="EMBL/GenBank/DDBJ databases">
        <title>The Coptis chinensis genome and diversification of protoberbering-type alkaloids.</title>
        <authorList>
            <person name="Wang B."/>
            <person name="Shu S."/>
            <person name="Song C."/>
            <person name="Liu Y."/>
        </authorList>
    </citation>
    <scope>NUCLEOTIDE SEQUENCE [LARGE SCALE GENOMIC DNA]</scope>
    <source>
        <strain evidence="1">HL-2020</strain>
        <tissue evidence="1">Leaf</tissue>
    </source>
</reference>
<dbReference type="SUPFAM" id="SSF50978">
    <property type="entry name" value="WD40 repeat-like"/>
    <property type="match status" value="1"/>
</dbReference>
<proteinExistence type="predicted"/>
<gene>
    <name evidence="1" type="ORF">IFM89_008018</name>
</gene>
<dbReference type="Proteomes" id="UP000631114">
    <property type="component" value="Unassembled WGS sequence"/>
</dbReference>
<protein>
    <submittedName>
        <fullName evidence="1">Uncharacterized protein</fullName>
    </submittedName>
</protein>
<name>A0A835HSH6_9MAGN</name>